<organism evidence="3 4">
    <name type="scientific">Austropuccinia psidii MF-1</name>
    <dbReference type="NCBI Taxonomy" id="1389203"/>
    <lineage>
        <taxon>Eukaryota</taxon>
        <taxon>Fungi</taxon>
        <taxon>Dikarya</taxon>
        <taxon>Basidiomycota</taxon>
        <taxon>Pucciniomycotina</taxon>
        <taxon>Pucciniomycetes</taxon>
        <taxon>Pucciniales</taxon>
        <taxon>Sphaerophragmiaceae</taxon>
        <taxon>Austropuccinia</taxon>
    </lineage>
</organism>
<evidence type="ECO:0000256" key="1">
    <source>
        <dbReference type="SAM" id="MobiDB-lite"/>
    </source>
</evidence>
<comment type="caution">
    <text evidence="3">The sequence shown here is derived from an EMBL/GenBank/DDBJ whole genome shotgun (WGS) entry which is preliminary data.</text>
</comment>
<feature type="region of interest" description="Disordered" evidence="1">
    <location>
        <begin position="45"/>
        <end position="69"/>
    </location>
</feature>
<dbReference type="EMBL" id="AVOT02011456">
    <property type="protein sequence ID" value="MBW0492155.1"/>
    <property type="molecule type" value="Genomic_DNA"/>
</dbReference>
<keyword evidence="4" id="KW-1185">Reference proteome</keyword>
<dbReference type="Proteomes" id="UP000765509">
    <property type="component" value="Unassembled WGS sequence"/>
</dbReference>
<dbReference type="AlphaFoldDB" id="A0A9Q3D001"/>
<name>A0A9Q3D001_9BASI</name>
<evidence type="ECO:0000313" key="3">
    <source>
        <dbReference type="EMBL" id="MBW0492155.1"/>
    </source>
</evidence>
<evidence type="ECO:0000256" key="2">
    <source>
        <dbReference type="SAM" id="SignalP"/>
    </source>
</evidence>
<accession>A0A9Q3D001</accession>
<evidence type="ECO:0000313" key="4">
    <source>
        <dbReference type="Proteomes" id="UP000765509"/>
    </source>
</evidence>
<feature type="chain" id="PRO_5040372013" evidence="2">
    <location>
        <begin position="42"/>
        <end position="121"/>
    </location>
</feature>
<sequence>MVHTLLSSDEDWQPCISPQVASTMEFSLLCLLCVLVGTSEAINCPKSTSNATTTSHSERARRMGRSSVSGLKTQERYYGTWWSGKDSMKTQKEQLGNQLLRSCQGFPHFHPDNPGPNTSRV</sequence>
<feature type="signal peptide" evidence="2">
    <location>
        <begin position="1"/>
        <end position="41"/>
    </location>
</feature>
<feature type="compositionally biased region" description="Polar residues" evidence="1">
    <location>
        <begin position="45"/>
        <end position="55"/>
    </location>
</feature>
<keyword evidence="2" id="KW-0732">Signal</keyword>
<reference evidence="3" key="1">
    <citation type="submission" date="2021-03" db="EMBL/GenBank/DDBJ databases">
        <title>Draft genome sequence of rust myrtle Austropuccinia psidii MF-1, a brazilian biotype.</title>
        <authorList>
            <person name="Quecine M.C."/>
            <person name="Pachon D.M.R."/>
            <person name="Bonatelli M.L."/>
            <person name="Correr F.H."/>
            <person name="Franceschini L.M."/>
            <person name="Leite T.F."/>
            <person name="Margarido G.R.A."/>
            <person name="Almeida C.A."/>
            <person name="Ferrarezi J.A."/>
            <person name="Labate C.A."/>
        </authorList>
    </citation>
    <scope>NUCLEOTIDE SEQUENCE</scope>
    <source>
        <strain evidence="3">MF-1</strain>
    </source>
</reference>
<protein>
    <submittedName>
        <fullName evidence="3">Uncharacterized protein</fullName>
    </submittedName>
</protein>
<gene>
    <name evidence="3" type="ORF">O181_031870</name>
</gene>
<proteinExistence type="predicted"/>